<keyword evidence="1" id="KW-0812">Transmembrane</keyword>
<protein>
    <submittedName>
        <fullName evidence="3">Uncharacterized protein</fullName>
    </submittedName>
</protein>
<feature type="transmembrane region" description="Helical" evidence="1">
    <location>
        <begin position="7"/>
        <end position="27"/>
    </location>
</feature>
<reference evidence="3" key="1">
    <citation type="submission" date="2022-11" db="UniProtKB">
        <authorList>
            <consortium name="WormBaseParasite"/>
        </authorList>
    </citation>
    <scope>IDENTIFICATION</scope>
</reference>
<dbReference type="AlphaFoldDB" id="A0A915HHZ3"/>
<keyword evidence="1" id="KW-1133">Transmembrane helix</keyword>
<organism evidence="2 3">
    <name type="scientific">Romanomermis culicivorax</name>
    <name type="common">Nematode worm</name>
    <dbReference type="NCBI Taxonomy" id="13658"/>
    <lineage>
        <taxon>Eukaryota</taxon>
        <taxon>Metazoa</taxon>
        <taxon>Ecdysozoa</taxon>
        <taxon>Nematoda</taxon>
        <taxon>Enoplea</taxon>
        <taxon>Dorylaimia</taxon>
        <taxon>Mermithida</taxon>
        <taxon>Mermithoidea</taxon>
        <taxon>Mermithidae</taxon>
        <taxon>Romanomermis</taxon>
    </lineage>
</organism>
<evidence type="ECO:0000313" key="3">
    <source>
        <dbReference type="WBParaSite" id="nRc.2.0.1.t01258-RA"/>
    </source>
</evidence>
<proteinExistence type="predicted"/>
<name>A0A915HHZ3_ROMCU</name>
<keyword evidence="2" id="KW-1185">Reference proteome</keyword>
<sequence>MTIQLSIFLSLVLYMPQLLVISISLQIPLFQINCWPP</sequence>
<evidence type="ECO:0000256" key="1">
    <source>
        <dbReference type="SAM" id="Phobius"/>
    </source>
</evidence>
<evidence type="ECO:0000313" key="2">
    <source>
        <dbReference type="Proteomes" id="UP000887565"/>
    </source>
</evidence>
<accession>A0A915HHZ3</accession>
<dbReference type="WBParaSite" id="nRc.2.0.1.t01258-RA">
    <property type="protein sequence ID" value="nRc.2.0.1.t01258-RA"/>
    <property type="gene ID" value="nRc.2.0.1.g01258"/>
</dbReference>
<keyword evidence="1" id="KW-0472">Membrane</keyword>
<dbReference type="Proteomes" id="UP000887565">
    <property type="component" value="Unplaced"/>
</dbReference>